<comment type="caution">
    <text evidence="2">The sequence shown here is derived from an EMBL/GenBank/DDBJ whole genome shotgun (WGS) entry which is preliminary data.</text>
</comment>
<reference evidence="2 3" key="1">
    <citation type="submission" date="2017-01" db="EMBL/GenBank/DDBJ databases">
        <title>Genome Analysis of Deinococcus marmoris KOPRI26562.</title>
        <authorList>
            <person name="Kim J.H."/>
            <person name="Oh H.-M."/>
        </authorList>
    </citation>
    <scope>NUCLEOTIDE SEQUENCE [LARGE SCALE GENOMIC DNA]</scope>
    <source>
        <strain evidence="2 3">KOPRI26562</strain>
    </source>
</reference>
<proteinExistence type="predicted"/>
<accession>A0A1U7NXC5</accession>
<protein>
    <submittedName>
        <fullName evidence="2">Uncharacterized protein</fullName>
    </submittedName>
</protein>
<sequence length="62" mass="6615">MTPPHHLNQLLAAAFSCPNPCRASALSVGKVGGMPTVQASHLPQSAWSFQRPLHREEEPGLG</sequence>
<feature type="compositionally biased region" description="Basic and acidic residues" evidence="1">
    <location>
        <begin position="53"/>
        <end position="62"/>
    </location>
</feature>
<keyword evidence="3" id="KW-1185">Reference proteome</keyword>
<feature type="region of interest" description="Disordered" evidence="1">
    <location>
        <begin position="43"/>
        <end position="62"/>
    </location>
</feature>
<name>A0A1U7NXC5_9DEIO</name>
<dbReference type="EMBL" id="MSTI01000093">
    <property type="protein sequence ID" value="OLV17569.1"/>
    <property type="molecule type" value="Genomic_DNA"/>
</dbReference>
<evidence type="ECO:0000313" key="3">
    <source>
        <dbReference type="Proteomes" id="UP000186607"/>
    </source>
</evidence>
<dbReference type="Proteomes" id="UP000186607">
    <property type="component" value="Unassembled WGS sequence"/>
</dbReference>
<gene>
    <name evidence="2" type="ORF">BOO71_0008227</name>
</gene>
<evidence type="ECO:0000256" key="1">
    <source>
        <dbReference type="SAM" id="MobiDB-lite"/>
    </source>
</evidence>
<organism evidence="2 3">
    <name type="scientific">Deinococcus marmoris</name>
    <dbReference type="NCBI Taxonomy" id="249408"/>
    <lineage>
        <taxon>Bacteria</taxon>
        <taxon>Thermotogati</taxon>
        <taxon>Deinococcota</taxon>
        <taxon>Deinococci</taxon>
        <taxon>Deinococcales</taxon>
        <taxon>Deinococcaceae</taxon>
        <taxon>Deinococcus</taxon>
    </lineage>
</organism>
<evidence type="ECO:0000313" key="2">
    <source>
        <dbReference type="EMBL" id="OLV17569.1"/>
    </source>
</evidence>
<dbReference type="AlphaFoldDB" id="A0A1U7NXC5"/>